<sequence length="84" mass="9509">MIVIFFKCLFSILDFLPIFKVIGASGLEGPEISFRCEDMHSTIAETMNRAIQQKSSWQGLTSQISDQWDLLFCPTSLNQCGMQD</sequence>
<dbReference type="Proteomes" id="UP000265663">
    <property type="component" value="Unassembled WGS sequence"/>
</dbReference>
<evidence type="ECO:0000313" key="3">
    <source>
        <dbReference type="Proteomes" id="UP000265663"/>
    </source>
</evidence>
<keyword evidence="3" id="KW-1185">Reference proteome</keyword>
<protein>
    <recommendedName>
        <fullName evidence="4">Secreted protein</fullName>
    </recommendedName>
</protein>
<name>A0A3M7MAM2_9PLEO</name>
<accession>A0A3M7MAM2</accession>
<organism evidence="2 3">
    <name type="scientific">Pyrenophora seminiperda CCB06</name>
    <dbReference type="NCBI Taxonomy" id="1302712"/>
    <lineage>
        <taxon>Eukaryota</taxon>
        <taxon>Fungi</taxon>
        <taxon>Dikarya</taxon>
        <taxon>Ascomycota</taxon>
        <taxon>Pezizomycotina</taxon>
        <taxon>Dothideomycetes</taxon>
        <taxon>Pleosporomycetidae</taxon>
        <taxon>Pleosporales</taxon>
        <taxon>Pleosporineae</taxon>
        <taxon>Pleosporaceae</taxon>
        <taxon>Pyrenophora</taxon>
    </lineage>
</organism>
<reference evidence="2 3" key="1">
    <citation type="journal article" date="2014" name="PLoS ONE">
        <title>De novo Genome Assembly of the Fungal Plant Pathogen Pyrenophora semeniperda.</title>
        <authorList>
            <person name="Soliai M.M."/>
            <person name="Meyer S.E."/>
            <person name="Udall J.A."/>
            <person name="Elzinga D.E."/>
            <person name="Hermansen R.A."/>
            <person name="Bodily P.M."/>
            <person name="Hart A.A."/>
            <person name="Coleman C.E."/>
        </authorList>
    </citation>
    <scope>NUCLEOTIDE SEQUENCE [LARGE SCALE GENOMIC DNA]</scope>
    <source>
        <strain evidence="2 3">CCB06</strain>
        <tissue evidence="2">Mycelium</tissue>
    </source>
</reference>
<feature type="signal peptide" evidence="1">
    <location>
        <begin position="1"/>
        <end position="24"/>
    </location>
</feature>
<feature type="chain" id="PRO_5018280634" description="Secreted protein" evidence="1">
    <location>
        <begin position="25"/>
        <end position="84"/>
    </location>
</feature>
<dbReference type="EMBL" id="KE747827">
    <property type="protein sequence ID" value="RMZ71419.1"/>
    <property type="molecule type" value="Genomic_DNA"/>
</dbReference>
<gene>
    <name evidence="2" type="ORF">GMOD_00006507</name>
</gene>
<evidence type="ECO:0000256" key="1">
    <source>
        <dbReference type="SAM" id="SignalP"/>
    </source>
</evidence>
<evidence type="ECO:0008006" key="4">
    <source>
        <dbReference type="Google" id="ProtNLM"/>
    </source>
</evidence>
<dbReference type="AlphaFoldDB" id="A0A3M7MAM2"/>
<proteinExistence type="predicted"/>
<keyword evidence="1" id="KW-0732">Signal</keyword>
<evidence type="ECO:0000313" key="2">
    <source>
        <dbReference type="EMBL" id="RMZ71419.1"/>
    </source>
</evidence>